<protein>
    <submittedName>
        <fullName evidence="1">Uncharacterized protein</fullName>
    </submittedName>
</protein>
<name>A0A0D2GPZ2_9BACT</name>
<accession>A0A0D2GPZ2</accession>
<sequence>MIKSICYIKLIVYGICAYTIGLQCAENPRNKNNSQIINQILYGTIPDKQDLELYEKLTSATTFEQLDNIVYAILTSEDKKYLAILTHPFMIKKLTQSLVRALSASESIVDARENLTELYQNSNFWHTFLSSDHTMLSILQGVKSKAGIPLSDLNAAIILKTPFSLQWAAQQLKTQPEKQAELFAYIKFYKDEKKPYLLFFEEPNPAEDFFKHHSMRHYKGYIKKYLAGIQLDSLVCTNTQNKSDIVRIYNDAHTLNYAQGLEWLDVIPFSNVDLYTSVESQNQEIIAHRIVWTNSFIANIIALLDQVGSLKQVLPAKQRYALFLSLFDHQLIANKLNNSYSADLSFENTELWTKIRNALLH</sequence>
<comment type="caution">
    <text evidence="1">The sequence shown here is derived from an EMBL/GenBank/DDBJ whole genome shotgun (WGS) entry which is preliminary data.</text>
</comment>
<dbReference type="Proteomes" id="UP000032214">
    <property type="component" value="Unassembled WGS sequence"/>
</dbReference>
<evidence type="ECO:0000313" key="2">
    <source>
        <dbReference type="Proteomes" id="UP000032214"/>
    </source>
</evidence>
<evidence type="ECO:0000313" key="1">
    <source>
        <dbReference type="EMBL" id="KIX85464.1"/>
    </source>
</evidence>
<dbReference type="EMBL" id="ARQD01000001">
    <property type="protein sequence ID" value="KIX85464.1"/>
    <property type="molecule type" value="Genomic_DNA"/>
</dbReference>
<dbReference type="AlphaFoldDB" id="A0A0D2GPZ2"/>
<reference evidence="1 2" key="1">
    <citation type="journal article" date="2013" name="Proc. Natl. Acad. Sci. U.S.A.">
        <title>Candidate phylum TM6 genome recovered from a hospital sink biofilm provides genomic insights into this uncultivated phylum.</title>
        <authorList>
            <person name="McLean J.S."/>
            <person name="Lombardo M.J."/>
            <person name="Badger J.H."/>
            <person name="Edlund A."/>
            <person name="Novotny M."/>
            <person name="Yee-Greenbaum J."/>
            <person name="Vyahhi N."/>
            <person name="Hall A.P."/>
            <person name="Yang Y."/>
            <person name="Dupont C.L."/>
            <person name="Ziegler M.G."/>
            <person name="Chitsaz H."/>
            <person name="Allen A.E."/>
            <person name="Yooseph S."/>
            <person name="Tesler G."/>
            <person name="Pevzner P.A."/>
            <person name="Friedman R.M."/>
            <person name="Nealson K.H."/>
            <person name="Venter J.C."/>
            <person name="Lasken R.S."/>
        </authorList>
    </citation>
    <scope>NUCLEOTIDE SEQUENCE [LARGE SCALE GENOMIC DNA]</scope>
    <source>
        <strain evidence="1 2">TM6SC1</strain>
    </source>
</reference>
<organism evidence="1 2">
    <name type="scientific">candidate division TM6 bacterium JCVI TM6SC1</name>
    <dbReference type="NCBI Taxonomy" id="1306947"/>
    <lineage>
        <taxon>Bacteria</taxon>
        <taxon>Candidatus Babelota</taxon>
        <taxon>Vermiphilus</taxon>
    </lineage>
</organism>
<keyword evidence="2" id="KW-1185">Reference proteome</keyword>
<dbReference type="STRING" id="1306947.J120_00605"/>
<proteinExistence type="predicted"/>
<gene>
    <name evidence="1" type="ORF">J120_00605</name>
</gene>